<accession>A0A5M9M3F9</accession>
<reference evidence="1 2" key="1">
    <citation type="submission" date="2019-08" db="EMBL/GenBank/DDBJ databases">
        <title>The genome sequence of a newly discovered highly antifungal drug resistant Aspergillus species, Aspergillus tanneri NIH 1004.</title>
        <authorList>
            <person name="Mounaud S."/>
            <person name="Singh I."/>
            <person name="Joardar V."/>
            <person name="Pakala S."/>
            <person name="Pakala S."/>
            <person name="Venepally P."/>
            <person name="Chung J.K."/>
            <person name="Losada L."/>
            <person name="Nierman W.C."/>
        </authorList>
    </citation>
    <scope>NUCLEOTIDE SEQUENCE [LARGE SCALE GENOMIC DNA]</scope>
    <source>
        <strain evidence="1 2">NIH1004</strain>
    </source>
</reference>
<organism evidence="1 2">
    <name type="scientific">Aspergillus tanneri</name>
    <dbReference type="NCBI Taxonomy" id="1220188"/>
    <lineage>
        <taxon>Eukaryota</taxon>
        <taxon>Fungi</taxon>
        <taxon>Dikarya</taxon>
        <taxon>Ascomycota</taxon>
        <taxon>Pezizomycotina</taxon>
        <taxon>Eurotiomycetes</taxon>
        <taxon>Eurotiomycetidae</taxon>
        <taxon>Eurotiales</taxon>
        <taxon>Aspergillaceae</taxon>
        <taxon>Aspergillus</taxon>
        <taxon>Aspergillus subgen. Circumdati</taxon>
    </lineage>
</organism>
<comment type="caution">
    <text evidence="1">The sequence shown here is derived from an EMBL/GenBank/DDBJ whole genome shotgun (WGS) entry which is preliminary data.</text>
</comment>
<dbReference type="Proteomes" id="UP000324241">
    <property type="component" value="Unassembled WGS sequence"/>
</dbReference>
<gene>
    <name evidence="1" type="ORF">ATNIH1004_002079</name>
</gene>
<sequence length="217" mass="23829">MAVKGPLVAATTLPFLTRDAYSPSAVRACFLLPAKLPGLDLKIYDKNADVVREHSIQGVRCDIQLMSTNLDLRPTHNGQRVLGAQKSARILAGRGRKLRRLSTSTAAAEGFEEQQGYRTSCSLSNELTYLDISKNAMVLINAISHFNDWQLPNYEAADIGTTERIALIGATVPQDCKVLPLSSHWLTTFDHLRSPQPPGSPIHCFHRRASAQANIVL</sequence>
<evidence type="ECO:0000313" key="2">
    <source>
        <dbReference type="Proteomes" id="UP000324241"/>
    </source>
</evidence>
<proteinExistence type="predicted"/>
<name>A0A5M9M3F9_9EURO</name>
<protein>
    <submittedName>
        <fullName evidence="1">Uncharacterized protein</fullName>
    </submittedName>
</protein>
<dbReference type="RefSeq" id="XP_033420640.1">
    <property type="nucleotide sequence ID" value="XM_033566774.1"/>
</dbReference>
<dbReference type="VEuPathDB" id="FungiDB:EYZ11_002449"/>
<dbReference type="EMBL" id="QUQM01000014">
    <property type="protein sequence ID" value="KAA8641278.1"/>
    <property type="molecule type" value="Genomic_DNA"/>
</dbReference>
<dbReference type="AlphaFoldDB" id="A0A5M9M3F9"/>
<evidence type="ECO:0000313" key="1">
    <source>
        <dbReference type="EMBL" id="KAA8641278.1"/>
    </source>
</evidence>
<dbReference type="GeneID" id="54324781"/>